<name>A0A378XCW7_9BURK</name>
<dbReference type="EMBL" id="CP065725">
    <property type="protein sequence ID" value="QPT40584.1"/>
    <property type="molecule type" value="Genomic_DNA"/>
</dbReference>
<evidence type="ECO:0000256" key="1">
    <source>
        <dbReference type="SAM" id="Phobius"/>
    </source>
</evidence>
<dbReference type="EMBL" id="UGSB01000001">
    <property type="protein sequence ID" value="SUA51565.1"/>
    <property type="molecule type" value="Genomic_DNA"/>
</dbReference>
<accession>A0A378XCW7</accession>
<dbReference type="Proteomes" id="UP000594903">
    <property type="component" value="Chromosome"/>
</dbReference>
<organism evidence="4 5">
    <name type="scientific">Oligella ureolytica</name>
    <dbReference type="NCBI Taxonomy" id="90244"/>
    <lineage>
        <taxon>Bacteria</taxon>
        <taxon>Pseudomonadati</taxon>
        <taxon>Pseudomonadota</taxon>
        <taxon>Betaproteobacteria</taxon>
        <taxon>Burkholderiales</taxon>
        <taxon>Alcaligenaceae</taxon>
        <taxon>Oligella</taxon>
    </lineage>
</organism>
<keyword evidence="1" id="KW-1133">Transmembrane helix</keyword>
<feature type="domain" description="DUF1468" evidence="2">
    <location>
        <begin position="11"/>
        <end position="149"/>
    </location>
</feature>
<evidence type="ECO:0000313" key="5">
    <source>
        <dbReference type="Proteomes" id="UP000254603"/>
    </source>
</evidence>
<reference evidence="4 5" key="1">
    <citation type="submission" date="2018-06" db="EMBL/GenBank/DDBJ databases">
        <authorList>
            <consortium name="Pathogen Informatics"/>
            <person name="Doyle S."/>
        </authorList>
    </citation>
    <scope>NUCLEOTIDE SEQUENCE [LARGE SCALE GENOMIC DNA]</scope>
    <source>
        <strain evidence="4 5">NCTC11997</strain>
    </source>
</reference>
<gene>
    <name evidence="3" type="ORF">I6G29_03075</name>
    <name evidence="4" type="ORF">NCTC11997_00665</name>
</gene>
<evidence type="ECO:0000313" key="6">
    <source>
        <dbReference type="Proteomes" id="UP000594903"/>
    </source>
</evidence>
<reference evidence="3 6" key="2">
    <citation type="submission" date="2020-12" db="EMBL/GenBank/DDBJ databases">
        <title>FDA dAtabase for Regulatory Grade micrObial Sequences (FDA-ARGOS): Supporting development and validation of Infectious Disease Dx tests.</title>
        <authorList>
            <person name="Sproer C."/>
            <person name="Gronow S."/>
            <person name="Severitt S."/>
            <person name="Schroder I."/>
            <person name="Tallon L."/>
            <person name="Sadzewicz L."/>
            <person name="Zhao X."/>
            <person name="Boylan J."/>
            <person name="Ott S."/>
            <person name="Bowen H."/>
            <person name="Vavikolanu K."/>
            <person name="Mehta A."/>
            <person name="Aluvathingal J."/>
            <person name="Nadendla S."/>
            <person name="Lowell S."/>
            <person name="Myers T."/>
            <person name="Yan Y."/>
            <person name="Sichtig H."/>
        </authorList>
    </citation>
    <scope>NUCLEOTIDE SEQUENCE [LARGE SCALE GENOMIC DNA]</scope>
    <source>
        <strain evidence="3 6">FDAARGOS_872</strain>
    </source>
</reference>
<feature type="transmembrane region" description="Helical" evidence="1">
    <location>
        <begin position="88"/>
        <end position="109"/>
    </location>
</feature>
<evidence type="ECO:0000259" key="2">
    <source>
        <dbReference type="Pfam" id="PF07331"/>
    </source>
</evidence>
<protein>
    <submittedName>
        <fullName evidence="3 4">Tripartite tricarboxylate transporter TctB family</fullName>
    </submittedName>
</protein>
<keyword evidence="6" id="KW-1185">Reference proteome</keyword>
<dbReference type="Pfam" id="PF07331">
    <property type="entry name" value="TctB"/>
    <property type="match status" value="1"/>
</dbReference>
<dbReference type="STRING" id="1122619.GCA_000373745_01560"/>
<feature type="transmembrane region" description="Helical" evidence="1">
    <location>
        <begin position="12"/>
        <end position="31"/>
    </location>
</feature>
<proteinExistence type="predicted"/>
<feature type="transmembrane region" description="Helical" evidence="1">
    <location>
        <begin position="129"/>
        <end position="148"/>
    </location>
</feature>
<feature type="transmembrane region" description="Helical" evidence="1">
    <location>
        <begin position="43"/>
        <end position="68"/>
    </location>
</feature>
<evidence type="ECO:0000313" key="4">
    <source>
        <dbReference type="EMBL" id="SUA51565.1"/>
    </source>
</evidence>
<keyword evidence="1" id="KW-0812">Transmembrane</keyword>
<dbReference type="RefSeq" id="WP_018574734.1">
    <property type="nucleotide sequence ID" value="NZ_CP065725.1"/>
</dbReference>
<dbReference type="InterPro" id="IPR009936">
    <property type="entry name" value="DUF1468"/>
</dbReference>
<dbReference type="AlphaFoldDB" id="A0A378XCW7"/>
<dbReference type="Proteomes" id="UP000254603">
    <property type="component" value="Unassembled WGS sequence"/>
</dbReference>
<evidence type="ECO:0000313" key="3">
    <source>
        <dbReference type="EMBL" id="QPT40584.1"/>
    </source>
</evidence>
<sequence length="165" mass="18542">MKQQIKRKNRIVALCYLVFGLVMLYQSVMFYDIGTFAQMQAGFFPLIGSGLIVLAGFFMLLKEVFVAFRAKASDDVRHSAHRSDWSELFIVLVFTVILLTYALAIHYLGLMASITLLVISSRVFYPESSWRSTLIGLVLCTALSYLLVEVIAPSGVMLWPDFIGV</sequence>
<keyword evidence="1" id="KW-0472">Membrane</keyword>